<gene>
    <name evidence="2" type="ORF">RJJ65_37815</name>
</gene>
<evidence type="ECO:0000313" key="3">
    <source>
        <dbReference type="Proteomes" id="UP001268610"/>
    </source>
</evidence>
<keyword evidence="1" id="KW-0812">Transmembrane</keyword>
<feature type="transmembrane region" description="Helical" evidence="1">
    <location>
        <begin position="56"/>
        <end position="75"/>
    </location>
</feature>
<comment type="caution">
    <text evidence="2">The sequence shown here is derived from an EMBL/GenBank/DDBJ whole genome shotgun (WGS) entry which is preliminary data.</text>
</comment>
<dbReference type="InterPro" id="IPR001036">
    <property type="entry name" value="Acrflvin-R"/>
</dbReference>
<reference evidence="2" key="1">
    <citation type="submission" date="2023-04" db="EMBL/GenBank/DDBJ databases">
        <title>Genomic characterization of faba bean (Vicia faba) microsymbionts in Mexican soils.</title>
        <authorList>
            <person name="Rivera Orduna F.N."/>
            <person name="Guevara-Luna J."/>
            <person name="Yan J."/>
            <person name="Arroyo-Herrera I."/>
            <person name="Li Y."/>
            <person name="Vasquez-Murrieta M.S."/>
            <person name="Wang E.T."/>
        </authorList>
    </citation>
    <scope>NUCLEOTIDE SEQUENCE</scope>
    <source>
        <strain evidence="2">CH26</strain>
    </source>
</reference>
<accession>A0AAJ2H2N7</accession>
<evidence type="ECO:0000256" key="1">
    <source>
        <dbReference type="SAM" id="Phobius"/>
    </source>
</evidence>
<dbReference type="PANTHER" id="PTHR32063:SF32">
    <property type="entry name" value="AMINOGLYCOSIDE EFFLUX PUMP-RELATED"/>
    <property type="match status" value="1"/>
</dbReference>
<dbReference type="SUPFAM" id="SSF82693">
    <property type="entry name" value="Multidrug efflux transporter AcrB pore domain, PN1, PN2, PC1 and PC2 subdomains"/>
    <property type="match status" value="1"/>
</dbReference>
<protein>
    <submittedName>
        <fullName evidence="2">Efflux RND transporter permease subunit</fullName>
    </submittedName>
</protein>
<dbReference type="EMBL" id="JAVLSF010000672">
    <property type="protein sequence ID" value="MDR9778300.1"/>
    <property type="molecule type" value="Genomic_DNA"/>
</dbReference>
<dbReference type="Proteomes" id="UP001268610">
    <property type="component" value="Unassembled WGS sequence"/>
</dbReference>
<dbReference type="RefSeq" id="WP_310866394.1">
    <property type="nucleotide sequence ID" value="NZ_JAVLSF010000672.1"/>
</dbReference>
<dbReference type="Gene3D" id="1.20.1640.10">
    <property type="entry name" value="Multidrug efflux transporter AcrB transmembrane domain"/>
    <property type="match status" value="2"/>
</dbReference>
<organism evidence="2 3">
    <name type="scientific">Rhizobium hidalgonense</name>
    <dbReference type="NCBI Taxonomy" id="1538159"/>
    <lineage>
        <taxon>Bacteria</taxon>
        <taxon>Pseudomonadati</taxon>
        <taxon>Pseudomonadota</taxon>
        <taxon>Alphaproteobacteria</taxon>
        <taxon>Hyphomicrobiales</taxon>
        <taxon>Rhizobiaceae</taxon>
        <taxon>Rhizobium/Agrobacterium group</taxon>
        <taxon>Rhizobium</taxon>
    </lineage>
</organism>
<dbReference type="PANTHER" id="PTHR32063">
    <property type="match status" value="1"/>
</dbReference>
<keyword evidence="1" id="KW-1133">Transmembrane helix</keyword>
<feature type="non-terminal residue" evidence="2">
    <location>
        <position position="1"/>
    </location>
</feature>
<dbReference type="Gene3D" id="3.30.70.1430">
    <property type="entry name" value="Multidrug efflux transporter AcrB pore domain"/>
    <property type="match status" value="1"/>
</dbReference>
<proteinExistence type="predicted"/>
<dbReference type="AlphaFoldDB" id="A0AAJ2H2N7"/>
<feature type="non-terminal residue" evidence="2">
    <location>
        <position position="149"/>
    </location>
</feature>
<sequence length="149" mass="16486">VLVALTLTPALCASLLKSTNHVASTGKFFSWFNRSVEHIQHRYKHSVAKLLGWPKLMAGIFVVICAVVAVMYSNLSTSFLPDEDQGSLNVQFTLREGAPLRETEVIGKQVSDYFLTHEKNNLNTVMVILGRNFSGNGQNVGQSYISLKN</sequence>
<dbReference type="Pfam" id="PF00873">
    <property type="entry name" value="ACR_tran"/>
    <property type="match status" value="1"/>
</dbReference>
<dbReference type="GO" id="GO:0005886">
    <property type="term" value="C:plasma membrane"/>
    <property type="evidence" value="ECO:0007669"/>
    <property type="project" value="TreeGrafter"/>
</dbReference>
<name>A0AAJ2H2N7_9HYPH</name>
<keyword evidence="1" id="KW-0472">Membrane</keyword>
<dbReference type="GO" id="GO:0042910">
    <property type="term" value="F:xenobiotic transmembrane transporter activity"/>
    <property type="evidence" value="ECO:0007669"/>
    <property type="project" value="TreeGrafter"/>
</dbReference>
<evidence type="ECO:0000313" key="2">
    <source>
        <dbReference type="EMBL" id="MDR9778300.1"/>
    </source>
</evidence>